<organism evidence="1 2">
    <name type="scientific">Psychromonas ingrahamii (strain DSM 17664 / CCUG 51855 / 37)</name>
    <dbReference type="NCBI Taxonomy" id="357804"/>
    <lineage>
        <taxon>Bacteria</taxon>
        <taxon>Pseudomonadati</taxon>
        <taxon>Pseudomonadota</taxon>
        <taxon>Gammaproteobacteria</taxon>
        <taxon>Alteromonadales</taxon>
        <taxon>Psychromonadaceae</taxon>
        <taxon>Psychromonas</taxon>
    </lineage>
</organism>
<dbReference type="Gene3D" id="2.60.40.10">
    <property type="entry name" value="Immunoglobulins"/>
    <property type="match status" value="1"/>
</dbReference>
<name>A1SZC6_PSYIN</name>
<accession>A1SZC6</accession>
<dbReference type="Proteomes" id="UP000000639">
    <property type="component" value="Chromosome"/>
</dbReference>
<reference evidence="1 2" key="1">
    <citation type="submission" date="2007-01" db="EMBL/GenBank/DDBJ databases">
        <title>Complete sequence of Psychromonas ingrahamii 37.</title>
        <authorList>
            <consortium name="US DOE Joint Genome Institute"/>
            <person name="Copeland A."/>
            <person name="Lucas S."/>
            <person name="Lapidus A."/>
            <person name="Barry K."/>
            <person name="Detter J.C."/>
            <person name="Glavina del Rio T."/>
            <person name="Hammon N."/>
            <person name="Israni S."/>
            <person name="Dalin E."/>
            <person name="Tice H."/>
            <person name="Pitluck S."/>
            <person name="Thompson L.S."/>
            <person name="Brettin T."/>
            <person name="Bruce D."/>
            <person name="Han C."/>
            <person name="Tapia R."/>
            <person name="Schmutz J."/>
            <person name="Larimer F."/>
            <person name="Land M."/>
            <person name="Hauser L."/>
            <person name="Kyrpides N."/>
            <person name="Ivanova N."/>
            <person name="Staley J."/>
            <person name="Richardson P."/>
        </authorList>
    </citation>
    <scope>NUCLEOTIDE SEQUENCE [LARGE SCALE GENOMIC DNA]</scope>
    <source>
        <strain evidence="1 2">37</strain>
    </source>
</reference>
<dbReference type="CDD" id="cd00146">
    <property type="entry name" value="PKD"/>
    <property type="match status" value="1"/>
</dbReference>
<gene>
    <name evidence="1" type="ordered locus">Ping_3153</name>
</gene>
<dbReference type="AlphaFoldDB" id="A1SZC6"/>
<proteinExistence type="predicted"/>
<dbReference type="PROSITE" id="PS51257">
    <property type="entry name" value="PROKAR_LIPOPROTEIN"/>
    <property type="match status" value="1"/>
</dbReference>
<dbReference type="EMBL" id="CP000510">
    <property type="protein sequence ID" value="ABM04841.1"/>
    <property type="molecule type" value="Genomic_DNA"/>
</dbReference>
<keyword evidence="2" id="KW-1185">Reference proteome</keyword>
<dbReference type="RefSeq" id="WP_011771395.1">
    <property type="nucleotide sequence ID" value="NC_008709.1"/>
</dbReference>
<evidence type="ECO:0000313" key="1">
    <source>
        <dbReference type="EMBL" id="ABM04841.1"/>
    </source>
</evidence>
<dbReference type="OrthoDB" id="6397878at2"/>
<sequence>MKKTAIAMMISSLLLSACDDLKSEDNAPKSALENALITPQTSPDKIAPIASFTLANDITERAEFYFDGSASSDSDGAISTYNWTIDLGRYNGDNIYFSQNSQKKTSATLTAGELTEDITATITLTVTDNDNSTGQISKTIIIRELDVALLPPMPANPKSGLTGTDADGDGVRDDLEIAIYNLYPLSKDNREVLRNTAVVYQDVLIAGDSLDDLDDGDASEKIAKLAACYNLHTELNGLQEVAKIRALTFNTQERLAAYEKFKVGRNGTAQRTVEATFDECRLPQH</sequence>
<dbReference type="eggNOG" id="ENOG5033P5U">
    <property type="taxonomic scope" value="Bacteria"/>
</dbReference>
<dbReference type="HOGENOM" id="CLU_976175_0_0_6"/>
<evidence type="ECO:0000313" key="2">
    <source>
        <dbReference type="Proteomes" id="UP000000639"/>
    </source>
</evidence>
<dbReference type="InterPro" id="IPR013783">
    <property type="entry name" value="Ig-like_fold"/>
</dbReference>
<protein>
    <submittedName>
        <fullName evidence="1">Uncharacterized protein</fullName>
    </submittedName>
</protein>
<dbReference type="KEGG" id="pin:Ping_3153"/>